<comment type="similarity">
    <text evidence="1">Belongs to the aspartyl/asparaginyl beta-hydroxylase family.</text>
</comment>
<dbReference type="InterPro" id="IPR051821">
    <property type="entry name" value="Asp/Asn_beta-hydroxylase"/>
</dbReference>
<name>A0A5J6VLJ0_9VIRU</name>
<dbReference type="Gene3D" id="2.60.120.330">
    <property type="entry name" value="B-lactam Antibiotic, Isopenicillin N Synthase, Chain"/>
    <property type="match status" value="1"/>
</dbReference>
<sequence length="268" mass="31305">MFSFYIYMKSDEKEVTEMVEELSLSNTVLTREKLFELDQLLPLSETPISTAIPEWCKFLRSNYNVFLDEYESFIKKASAPLTKVTTGDLGGDSDVFNKWQTIILRLYDRDTDYASMFPNTMKILNKNDRIKTIIFSTFAPGAKLIPHRGVSRTVLRYHLGLKVPHDRINCYLTLWDTKDNFEVMYRHSWEVGKDIIFDDNYLHTAVNPTTDPRTVLLLDIKREFNNEEHRKLSDLIMNYAFLSVNNDEIVKINKEAAKAKIKLKKVKP</sequence>
<accession>A0A5J6VLJ0</accession>
<evidence type="ECO:0000259" key="4">
    <source>
        <dbReference type="Pfam" id="PF05118"/>
    </source>
</evidence>
<dbReference type="PANTHER" id="PTHR46332">
    <property type="entry name" value="ASPARTATE BETA-HYDROXYLASE DOMAIN-CONTAINING PROTEIN 2"/>
    <property type="match status" value="1"/>
</dbReference>
<protein>
    <submittedName>
        <fullName evidence="5">Aspartyl/asparaginyl beta-hydroxylase</fullName>
    </submittedName>
</protein>
<reference evidence="5" key="1">
    <citation type="journal article" date="2019" name="Philos. Trans. R. Soc. Lond., B, Biol. Sci.">
        <title>Targeted metagenomic recovery of four divergent viruses reveals shared and distinctive characteristics of giant viruses of marine eukaryotes.</title>
        <authorList>
            <person name="Needham D.M."/>
            <person name="Poirier C."/>
            <person name="Hehenberger E."/>
            <person name="Jimenez V."/>
            <person name="Swalwell J.E."/>
            <person name="Santoro A.E."/>
            <person name="Worden A.Z."/>
        </authorList>
    </citation>
    <scope>NUCLEOTIDE SEQUENCE</scope>
    <source>
        <strain evidence="5">MPacV-611</strain>
    </source>
</reference>
<dbReference type="GO" id="GO:0051213">
    <property type="term" value="F:dioxygenase activity"/>
    <property type="evidence" value="ECO:0007669"/>
    <property type="project" value="UniProtKB-KW"/>
</dbReference>
<dbReference type="InterPro" id="IPR007803">
    <property type="entry name" value="Asp/Arg/Pro-Hydrxlase"/>
</dbReference>
<feature type="domain" description="Aspartyl/asparaginy/proline hydroxylase" evidence="4">
    <location>
        <begin position="61"/>
        <end position="222"/>
    </location>
</feature>
<dbReference type="EMBL" id="MN448289">
    <property type="protein sequence ID" value="QFG74537.1"/>
    <property type="molecule type" value="Genomic_DNA"/>
</dbReference>
<evidence type="ECO:0000256" key="3">
    <source>
        <dbReference type="ARBA" id="ARBA00023002"/>
    </source>
</evidence>
<dbReference type="InterPro" id="IPR027443">
    <property type="entry name" value="IPNS-like_sf"/>
</dbReference>
<proteinExistence type="inferred from homology"/>
<evidence type="ECO:0000256" key="2">
    <source>
        <dbReference type="ARBA" id="ARBA00022964"/>
    </source>
</evidence>
<keyword evidence="3" id="KW-0560">Oxidoreductase</keyword>
<evidence type="ECO:0000256" key="1">
    <source>
        <dbReference type="ARBA" id="ARBA00007730"/>
    </source>
</evidence>
<evidence type="ECO:0000313" key="5">
    <source>
        <dbReference type="EMBL" id="QFG74537.1"/>
    </source>
</evidence>
<dbReference type="Pfam" id="PF05118">
    <property type="entry name" value="Asp_Arg_Hydrox"/>
    <property type="match status" value="1"/>
</dbReference>
<dbReference type="PANTHER" id="PTHR46332:SF5">
    <property type="entry name" value="ASPARTATE BETA-HYDROXYLASE DOMAIN CONTAINING 2"/>
    <property type="match status" value="1"/>
</dbReference>
<dbReference type="SUPFAM" id="SSF51197">
    <property type="entry name" value="Clavaminate synthase-like"/>
    <property type="match status" value="1"/>
</dbReference>
<organism evidence="5">
    <name type="scientific">Megaviridae environmental sample</name>
    <dbReference type="NCBI Taxonomy" id="1737588"/>
    <lineage>
        <taxon>Viruses</taxon>
        <taxon>Varidnaviria</taxon>
        <taxon>Bamfordvirae</taxon>
        <taxon>Nucleocytoviricota</taxon>
        <taxon>Megaviricetes</taxon>
        <taxon>Imitervirales</taxon>
        <taxon>Mimiviridae</taxon>
        <taxon>environmental samples</taxon>
    </lineage>
</organism>
<keyword evidence="2" id="KW-0223">Dioxygenase</keyword>